<evidence type="ECO:0000256" key="1">
    <source>
        <dbReference type="SAM" id="MobiDB-lite"/>
    </source>
</evidence>
<organism evidence="2 3">
    <name type="scientific">Marinactinospora rubrisoli</name>
    <dbReference type="NCBI Taxonomy" id="2715399"/>
    <lineage>
        <taxon>Bacteria</taxon>
        <taxon>Bacillati</taxon>
        <taxon>Actinomycetota</taxon>
        <taxon>Actinomycetes</taxon>
        <taxon>Streptosporangiales</taxon>
        <taxon>Nocardiopsidaceae</taxon>
        <taxon>Marinactinospora</taxon>
    </lineage>
</organism>
<proteinExistence type="predicted"/>
<sequence length="121" mass="13388">MPSVVTISTHRTTVSSERRLHHLSALVRTLQAHSVRALLSVPHEQAPILYLSAHGHRIAVVAAQSPTGWVFLWPGAQVPADDVESAARQLAAFAQPRPDRQPHRPHRLYPPHRPHLRAVAA</sequence>
<accession>A0ABW2KD72</accession>
<keyword evidence="3" id="KW-1185">Reference proteome</keyword>
<dbReference type="RefSeq" id="WP_379870494.1">
    <property type="nucleotide sequence ID" value="NZ_JBHTBH010000004.1"/>
</dbReference>
<name>A0ABW2KD72_9ACTN</name>
<dbReference type="Proteomes" id="UP001596540">
    <property type="component" value="Unassembled WGS sequence"/>
</dbReference>
<evidence type="ECO:0000313" key="2">
    <source>
        <dbReference type="EMBL" id="MFC7327918.1"/>
    </source>
</evidence>
<evidence type="ECO:0008006" key="4">
    <source>
        <dbReference type="Google" id="ProtNLM"/>
    </source>
</evidence>
<evidence type="ECO:0000313" key="3">
    <source>
        <dbReference type="Proteomes" id="UP001596540"/>
    </source>
</evidence>
<feature type="compositionally biased region" description="Basic residues" evidence="1">
    <location>
        <begin position="103"/>
        <end position="121"/>
    </location>
</feature>
<reference evidence="3" key="1">
    <citation type="journal article" date="2019" name="Int. J. Syst. Evol. Microbiol.">
        <title>The Global Catalogue of Microorganisms (GCM) 10K type strain sequencing project: providing services to taxonomists for standard genome sequencing and annotation.</title>
        <authorList>
            <consortium name="The Broad Institute Genomics Platform"/>
            <consortium name="The Broad Institute Genome Sequencing Center for Infectious Disease"/>
            <person name="Wu L."/>
            <person name="Ma J."/>
        </authorList>
    </citation>
    <scope>NUCLEOTIDE SEQUENCE [LARGE SCALE GENOMIC DNA]</scope>
    <source>
        <strain evidence="3">CGMCC 4.7382</strain>
    </source>
</reference>
<protein>
    <recommendedName>
        <fullName evidence="4">Immunity protein 35 domain-containing protein</fullName>
    </recommendedName>
</protein>
<feature type="region of interest" description="Disordered" evidence="1">
    <location>
        <begin position="95"/>
        <end position="121"/>
    </location>
</feature>
<comment type="caution">
    <text evidence="2">The sequence shown here is derived from an EMBL/GenBank/DDBJ whole genome shotgun (WGS) entry which is preliminary data.</text>
</comment>
<dbReference type="EMBL" id="JBHTBH010000004">
    <property type="protein sequence ID" value="MFC7327918.1"/>
    <property type="molecule type" value="Genomic_DNA"/>
</dbReference>
<gene>
    <name evidence="2" type="ORF">ACFQRF_09200</name>
</gene>